<dbReference type="SUPFAM" id="SSF56784">
    <property type="entry name" value="HAD-like"/>
    <property type="match status" value="1"/>
</dbReference>
<feature type="binding site" evidence="10">
    <location>
        <position position="172"/>
    </location>
    <ligand>
        <name>Mg(2+)</name>
        <dbReference type="ChEBI" id="CHEBI:18420"/>
    </ligand>
</feature>
<evidence type="ECO:0000313" key="11">
    <source>
        <dbReference type="EMBL" id="RLP75843.1"/>
    </source>
</evidence>
<keyword evidence="8 10" id="KW-0460">Magnesium</keyword>
<feature type="active site" description="Nucleophile" evidence="10">
    <location>
        <position position="10"/>
    </location>
</feature>
<gene>
    <name evidence="11" type="primary">gph</name>
    <name evidence="11" type="ORF">D9R14_16265</name>
</gene>
<keyword evidence="9 10" id="KW-0119">Carbohydrate metabolism</keyword>
<evidence type="ECO:0000256" key="7">
    <source>
        <dbReference type="ARBA" id="ARBA00022801"/>
    </source>
</evidence>
<organism evidence="11 12">
    <name type="scientific">Xanthobacter tagetidis</name>
    <dbReference type="NCBI Taxonomy" id="60216"/>
    <lineage>
        <taxon>Bacteria</taxon>
        <taxon>Pseudomonadati</taxon>
        <taxon>Pseudomonadota</taxon>
        <taxon>Alphaproteobacteria</taxon>
        <taxon>Hyphomicrobiales</taxon>
        <taxon>Xanthobacteraceae</taxon>
        <taxon>Xanthobacter</taxon>
    </lineage>
</organism>
<proteinExistence type="inferred from homology"/>
<dbReference type="EC" id="3.1.3.18" evidence="5 10"/>
<dbReference type="HAMAP" id="MF_00495">
    <property type="entry name" value="GPH_hydrolase_bact"/>
    <property type="match status" value="1"/>
</dbReference>
<feature type="binding site" evidence="10">
    <location>
        <position position="12"/>
    </location>
    <ligand>
        <name>Mg(2+)</name>
        <dbReference type="ChEBI" id="CHEBI:18420"/>
    </ligand>
</feature>
<evidence type="ECO:0000313" key="12">
    <source>
        <dbReference type="Proteomes" id="UP000269692"/>
    </source>
</evidence>
<dbReference type="EMBL" id="RCTF01000014">
    <property type="protein sequence ID" value="RLP75843.1"/>
    <property type="molecule type" value="Genomic_DNA"/>
</dbReference>
<dbReference type="InterPro" id="IPR037512">
    <property type="entry name" value="PGPase_prok"/>
</dbReference>
<dbReference type="UniPathway" id="UPA00865">
    <property type="reaction ID" value="UER00834"/>
</dbReference>
<evidence type="ECO:0000256" key="5">
    <source>
        <dbReference type="ARBA" id="ARBA00013078"/>
    </source>
</evidence>
<dbReference type="GO" id="GO:0046872">
    <property type="term" value="F:metal ion binding"/>
    <property type="evidence" value="ECO:0007669"/>
    <property type="project" value="UniProtKB-KW"/>
</dbReference>
<comment type="similarity">
    <text evidence="4 10">Belongs to the HAD-like hydrolase superfamily. CbbY/CbbZ/Gph/YieH family.</text>
</comment>
<dbReference type="SFLD" id="SFLDG01135">
    <property type="entry name" value="C1.5.6:_HAD__Beta-PGM__Phospha"/>
    <property type="match status" value="1"/>
</dbReference>
<dbReference type="AlphaFoldDB" id="A0A3L7A669"/>
<evidence type="ECO:0000256" key="10">
    <source>
        <dbReference type="HAMAP-Rule" id="MF_00495"/>
    </source>
</evidence>
<dbReference type="PANTHER" id="PTHR43434:SF1">
    <property type="entry name" value="PHOSPHOGLYCOLATE PHOSPHATASE"/>
    <property type="match status" value="1"/>
</dbReference>
<evidence type="ECO:0000256" key="9">
    <source>
        <dbReference type="ARBA" id="ARBA00023277"/>
    </source>
</evidence>
<dbReference type="InterPro" id="IPR023214">
    <property type="entry name" value="HAD_sf"/>
</dbReference>
<sequence length="227" mass="23879">MPQTPVIAFDLDGTLVDTAPDLLDTLDVVLAAHKIPKVDRAAARNMIGGGARMLIRRALASEGLALPAEEIEALNTQFLTYYADHIADGSRPFPGLLEALDRLEARGARLAVCTNKLEYLARLLLDRLDLTGRFAVITGADTYAKPKPDPLPLLSTIAAAGGSAGRAVMVGDSITDISTARAAGVPAIAVSFGYTETPAHALGADRLIDHFDQLEAAVLAVLARETA</sequence>
<comment type="cofactor">
    <cofactor evidence="2 10">
        <name>Mg(2+)</name>
        <dbReference type="ChEBI" id="CHEBI:18420"/>
    </cofactor>
</comment>
<dbReference type="InterPro" id="IPR006439">
    <property type="entry name" value="HAD-SF_hydro_IA"/>
</dbReference>
<evidence type="ECO:0000256" key="4">
    <source>
        <dbReference type="ARBA" id="ARBA00006171"/>
    </source>
</evidence>
<evidence type="ECO:0000256" key="3">
    <source>
        <dbReference type="ARBA" id="ARBA00004818"/>
    </source>
</evidence>
<keyword evidence="12" id="KW-1185">Reference proteome</keyword>
<dbReference type="OrthoDB" id="9793014at2"/>
<dbReference type="Gene3D" id="1.10.150.240">
    <property type="entry name" value="Putative phosphatase, domain 2"/>
    <property type="match status" value="1"/>
</dbReference>
<dbReference type="InterPro" id="IPR041492">
    <property type="entry name" value="HAD_2"/>
</dbReference>
<dbReference type="GO" id="GO:0005975">
    <property type="term" value="P:carbohydrate metabolic process"/>
    <property type="evidence" value="ECO:0007669"/>
    <property type="project" value="InterPro"/>
</dbReference>
<keyword evidence="6 10" id="KW-0479">Metal-binding</keyword>
<dbReference type="PANTHER" id="PTHR43434">
    <property type="entry name" value="PHOSPHOGLYCOLATE PHOSPHATASE"/>
    <property type="match status" value="1"/>
</dbReference>
<dbReference type="NCBIfam" id="TIGR01449">
    <property type="entry name" value="PGP_bact"/>
    <property type="match status" value="1"/>
</dbReference>
<evidence type="ECO:0000256" key="6">
    <source>
        <dbReference type="ARBA" id="ARBA00022723"/>
    </source>
</evidence>
<evidence type="ECO:0000256" key="1">
    <source>
        <dbReference type="ARBA" id="ARBA00000830"/>
    </source>
</evidence>
<comment type="function">
    <text evidence="10">Specifically catalyzes the dephosphorylation of 2-phosphoglycolate. Is involved in the dissimilation of the intracellular 2-phosphoglycolate formed during the DNA repair of 3'-phosphoglycolate ends, a major class of DNA lesions induced by oxidative stress.</text>
</comment>
<dbReference type="GO" id="GO:0046295">
    <property type="term" value="P:glycolate biosynthetic process"/>
    <property type="evidence" value="ECO:0007669"/>
    <property type="project" value="UniProtKB-UniRule"/>
</dbReference>
<comment type="pathway">
    <text evidence="3 10">Organic acid metabolism; glycolate biosynthesis; glycolate from 2-phosphoglycolate: step 1/1.</text>
</comment>
<evidence type="ECO:0000256" key="8">
    <source>
        <dbReference type="ARBA" id="ARBA00022842"/>
    </source>
</evidence>
<dbReference type="PRINTS" id="PR00413">
    <property type="entry name" value="HADHALOGNASE"/>
</dbReference>
<dbReference type="RefSeq" id="WP_121624401.1">
    <property type="nucleotide sequence ID" value="NZ_JACIIW010000003.1"/>
</dbReference>
<dbReference type="GO" id="GO:0005829">
    <property type="term" value="C:cytosol"/>
    <property type="evidence" value="ECO:0007669"/>
    <property type="project" value="TreeGrafter"/>
</dbReference>
<dbReference type="NCBIfam" id="TIGR01549">
    <property type="entry name" value="HAD-SF-IA-v1"/>
    <property type="match status" value="1"/>
</dbReference>
<comment type="catalytic activity">
    <reaction evidence="1 10">
        <text>2-phosphoglycolate + H2O = glycolate + phosphate</text>
        <dbReference type="Rhea" id="RHEA:14369"/>
        <dbReference type="ChEBI" id="CHEBI:15377"/>
        <dbReference type="ChEBI" id="CHEBI:29805"/>
        <dbReference type="ChEBI" id="CHEBI:43474"/>
        <dbReference type="ChEBI" id="CHEBI:58033"/>
        <dbReference type="EC" id="3.1.3.18"/>
    </reaction>
</comment>
<comment type="caution">
    <text evidence="11">The sequence shown here is derived from an EMBL/GenBank/DDBJ whole genome shotgun (WGS) entry which is preliminary data.</text>
</comment>
<accession>A0A3L7A669</accession>
<feature type="binding site" evidence="10">
    <location>
        <position position="10"/>
    </location>
    <ligand>
        <name>Mg(2+)</name>
        <dbReference type="ChEBI" id="CHEBI:18420"/>
    </ligand>
</feature>
<dbReference type="SFLD" id="SFLDG01129">
    <property type="entry name" value="C1.5:_HAD__Beta-PGM__Phosphata"/>
    <property type="match status" value="1"/>
</dbReference>
<dbReference type="GO" id="GO:0006281">
    <property type="term" value="P:DNA repair"/>
    <property type="evidence" value="ECO:0007669"/>
    <property type="project" value="TreeGrafter"/>
</dbReference>
<dbReference type="Pfam" id="PF13419">
    <property type="entry name" value="HAD_2"/>
    <property type="match status" value="1"/>
</dbReference>
<name>A0A3L7A669_9HYPH</name>
<dbReference type="GO" id="GO:0008967">
    <property type="term" value="F:phosphoglycolate phosphatase activity"/>
    <property type="evidence" value="ECO:0007669"/>
    <property type="project" value="UniProtKB-UniRule"/>
</dbReference>
<dbReference type="InterPro" id="IPR050155">
    <property type="entry name" value="HAD-like_hydrolase_sf"/>
</dbReference>
<dbReference type="InterPro" id="IPR036412">
    <property type="entry name" value="HAD-like_sf"/>
</dbReference>
<dbReference type="Proteomes" id="UP000269692">
    <property type="component" value="Unassembled WGS sequence"/>
</dbReference>
<dbReference type="Gene3D" id="3.40.50.1000">
    <property type="entry name" value="HAD superfamily/HAD-like"/>
    <property type="match status" value="1"/>
</dbReference>
<dbReference type="InterPro" id="IPR023198">
    <property type="entry name" value="PGP-like_dom2"/>
</dbReference>
<keyword evidence="7 10" id="KW-0378">Hydrolase</keyword>
<protein>
    <recommendedName>
        <fullName evidence="5 10">Phosphoglycolate phosphatase</fullName>
        <shortName evidence="10">PGP</shortName>
        <shortName evidence="10">PGPase</shortName>
        <ecNumber evidence="5 10">3.1.3.18</ecNumber>
    </recommendedName>
</protein>
<dbReference type="SFLD" id="SFLDS00003">
    <property type="entry name" value="Haloacid_Dehalogenase"/>
    <property type="match status" value="1"/>
</dbReference>
<evidence type="ECO:0000256" key="2">
    <source>
        <dbReference type="ARBA" id="ARBA00001946"/>
    </source>
</evidence>
<reference evidence="11 12" key="1">
    <citation type="submission" date="2018-10" db="EMBL/GenBank/DDBJ databases">
        <title>Xanthobacter tagetidis genome sequencing and assembly.</title>
        <authorList>
            <person name="Maclea K.S."/>
            <person name="Goen A.E."/>
            <person name="Fatima S.A."/>
        </authorList>
    </citation>
    <scope>NUCLEOTIDE SEQUENCE [LARGE SCALE GENOMIC DNA]</scope>
    <source>
        <strain evidence="11 12">ATCC 700314</strain>
    </source>
</reference>